<evidence type="ECO:0000313" key="1">
    <source>
        <dbReference type="EMBL" id="CCC94859.1"/>
    </source>
</evidence>
<sequence length="271" mass="31682">MIPHRRKEAIVKEQPSLTWHLMSEEYHPMFVAGSSERIEYWYNKIATRVQRESFRRICKEIFYQQQDRESPHFDQLYSEQYCRCEAETMIRYYGSLLTAFGKKAAQNWIMHDASGRDKTLFTEVFTALQVSFVPKSVMKTDFVTPNKEAYEGIDRSNFLSSIDWYNPESKRNLPRVDRIRFGTAVGPTQRRATERVIRRRGQFEGVSPLVALGYTGDMEEEIEKLQVKQQQGEESERYYTVDGCTVYVAGGRKKDHGSTSRNRVIATFFGD</sequence>
<reference evidence="1" key="1">
    <citation type="journal article" date="2012" name="Proc. Natl. Acad. Sci. U.S.A.">
        <title>Antigenic diversity is generated by distinct evolutionary mechanisms in African trypanosome species.</title>
        <authorList>
            <person name="Jackson A.P."/>
            <person name="Berry A."/>
            <person name="Aslett M."/>
            <person name="Allison H.C."/>
            <person name="Burton P."/>
            <person name="Vavrova-Anderson J."/>
            <person name="Brown R."/>
            <person name="Browne H."/>
            <person name="Corton N."/>
            <person name="Hauser H."/>
            <person name="Gamble J."/>
            <person name="Gilderthorp R."/>
            <person name="Marcello L."/>
            <person name="McQuillan J."/>
            <person name="Otto T.D."/>
            <person name="Quail M.A."/>
            <person name="Sanders M.J."/>
            <person name="van Tonder A."/>
            <person name="Ginger M.L."/>
            <person name="Field M.C."/>
            <person name="Barry J.D."/>
            <person name="Hertz-Fowler C."/>
            <person name="Berriman M."/>
        </authorList>
    </citation>
    <scope>NUCLEOTIDE SEQUENCE</scope>
    <source>
        <strain evidence="1">IL3000</strain>
    </source>
</reference>
<gene>
    <name evidence="1" type="ORF">TCIL3000_11_2510</name>
</gene>
<protein>
    <submittedName>
        <fullName evidence="1">Uncharacterized protein TCIL3000_11_2510</fullName>
    </submittedName>
</protein>
<dbReference type="VEuPathDB" id="TriTrypDB:TcIL3000.11.2510"/>
<dbReference type="EMBL" id="HE575324">
    <property type="protein sequence ID" value="CCC94859.1"/>
    <property type="molecule type" value="Genomic_DNA"/>
</dbReference>
<dbReference type="AlphaFoldDB" id="G0UZP0"/>
<proteinExistence type="predicted"/>
<organism evidence="1">
    <name type="scientific">Trypanosoma congolense (strain IL3000)</name>
    <dbReference type="NCBI Taxonomy" id="1068625"/>
    <lineage>
        <taxon>Eukaryota</taxon>
        <taxon>Discoba</taxon>
        <taxon>Euglenozoa</taxon>
        <taxon>Kinetoplastea</taxon>
        <taxon>Metakinetoplastina</taxon>
        <taxon>Trypanosomatida</taxon>
        <taxon>Trypanosomatidae</taxon>
        <taxon>Trypanosoma</taxon>
        <taxon>Nannomonas</taxon>
    </lineage>
</organism>
<name>G0UZP0_TRYCI</name>
<accession>G0UZP0</accession>